<accession>A0A0L0GBU0</accession>
<evidence type="ECO:0000256" key="2">
    <source>
        <dbReference type="SAM" id="Phobius"/>
    </source>
</evidence>
<keyword evidence="2" id="KW-1133">Transmembrane helix</keyword>
<dbReference type="Proteomes" id="UP000054560">
    <property type="component" value="Unassembled WGS sequence"/>
</dbReference>
<feature type="compositionally biased region" description="Acidic residues" evidence="1">
    <location>
        <begin position="483"/>
        <end position="495"/>
    </location>
</feature>
<dbReference type="EMBL" id="KQ241687">
    <property type="protein sequence ID" value="KNC85718.1"/>
    <property type="molecule type" value="Genomic_DNA"/>
</dbReference>
<organism evidence="3 4">
    <name type="scientific">Sphaeroforma arctica JP610</name>
    <dbReference type="NCBI Taxonomy" id="667725"/>
    <lineage>
        <taxon>Eukaryota</taxon>
        <taxon>Ichthyosporea</taxon>
        <taxon>Ichthyophonida</taxon>
        <taxon>Sphaeroforma</taxon>
    </lineage>
</organism>
<proteinExistence type="predicted"/>
<dbReference type="AlphaFoldDB" id="A0A0L0GBU0"/>
<evidence type="ECO:0000256" key="1">
    <source>
        <dbReference type="SAM" id="MobiDB-lite"/>
    </source>
</evidence>
<sequence>MQTIDLPDHSAPIIVSGWGQLNTELVADIESARQSEGENWREGAQLRLMVTIYPCDDSYPAQVFYSKLLITEAWDWFRFEPLNIIPSVTLSHLTVGCVLRNAPTNTIGFCDDISVTQGEHVDLDESQCVVPETKITEVTSITDVLDNNGIPSEALEDSWTSDTVDNTQEENIDVVNDSADDVDEEYTLDQVVTLRDEQTEYASCDFLNRTITMTSSSSITTATTEKTTEVTTTVSGTPSVITGSEEWTTTAAYATTTETATVSATDAGNTISDSTDDTSTSVIEAIDSVESDTQLYVDSALSEGSIKATATSEASACTCGWWSEWTADCQITEEKINPDGSACGSGIITRHKVCNELCQAPKVISYRKCSVVCHPMAELVVTDNGEVSSDDTSSATSIALIVSIVSGVLFIILVAMTSTHLWRSRRRRRQREALAKEKEANLRRSQPLPAVPIKGPIMMAGVLVTVEEASEEEDNSTDNYSIDMDEENEENNSKL</sequence>
<evidence type="ECO:0000313" key="4">
    <source>
        <dbReference type="Proteomes" id="UP000054560"/>
    </source>
</evidence>
<keyword evidence="2" id="KW-0812">Transmembrane</keyword>
<feature type="transmembrane region" description="Helical" evidence="2">
    <location>
        <begin position="398"/>
        <end position="422"/>
    </location>
</feature>
<reference evidence="3 4" key="1">
    <citation type="submission" date="2011-02" db="EMBL/GenBank/DDBJ databases">
        <title>The Genome Sequence of Sphaeroforma arctica JP610.</title>
        <authorList>
            <consortium name="The Broad Institute Genome Sequencing Platform"/>
            <person name="Russ C."/>
            <person name="Cuomo C."/>
            <person name="Young S.K."/>
            <person name="Zeng Q."/>
            <person name="Gargeya S."/>
            <person name="Alvarado L."/>
            <person name="Berlin A."/>
            <person name="Chapman S.B."/>
            <person name="Chen Z."/>
            <person name="Freedman E."/>
            <person name="Gellesch M."/>
            <person name="Goldberg J."/>
            <person name="Griggs A."/>
            <person name="Gujja S."/>
            <person name="Heilman E."/>
            <person name="Heiman D."/>
            <person name="Howarth C."/>
            <person name="Mehta T."/>
            <person name="Neiman D."/>
            <person name="Pearson M."/>
            <person name="Roberts A."/>
            <person name="Saif S."/>
            <person name="Shea T."/>
            <person name="Shenoy N."/>
            <person name="Sisk P."/>
            <person name="Stolte C."/>
            <person name="Sykes S."/>
            <person name="White J."/>
            <person name="Yandava C."/>
            <person name="Burger G."/>
            <person name="Gray M.W."/>
            <person name="Holland P.W.H."/>
            <person name="King N."/>
            <person name="Lang F.B.F."/>
            <person name="Roger A.J."/>
            <person name="Ruiz-Trillo I."/>
            <person name="Haas B."/>
            <person name="Nusbaum C."/>
            <person name="Birren B."/>
        </authorList>
    </citation>
    <scope>NUCLEOTIDE SEQUENCE [LARGE SCALE GENOMIC DNA]</scope>
    <source>
        <strain evidence="3 4">JP610</strain>
    </source>
</reference>
<keyword evidence="2" id="KW-0472">Membrane</keyword>
<gene>
    <name evidence="3" type="ORF">SARC_02092</name>
</gene>
<protein>
    <submittedName>
        <fullName evidence="3">Uncharacterized protein</fullName>
    </submittedName>
</protein>
<evidence type="ECO:0000313" key="3">
    <source>
        <dbReference type="EMBL" id="KNC85718.1"/>
    </source>
</evidence>
<keyword evidence="4" id="KW-1185">Reference proteome</keyword>
<name>A0A0L0GBU0_9EUKA</name>
<dbReference type="GeneID" id="25902596"/>
<dbReference type="RefSeq" id="XP_014159620.1">
    <property type="nucleotide sequence ID" value="XM_014304145.1"/>
</dbReference>
<feature type="region of interest" description="Disordered" evidence="1">
    <location>
        <begin position="467"/>
        <end position="495"/>
    </location>
</feature>